<protein>
    <submittedName>
        <fullName evidence="1">Uncharacterized protein</fullName>
    </submittedName>
</protein>
<gene>
    <name evidence="1" type="ORF">B0H67DRAFT_300259</name>
</gene>
<sequence length="260" mass="28554">MAADYRMFANFCMLPTFPDNVPIPVDLGEILPNTLTYRSLLFSVPFLDIAAARKIPMIVSFVLQNRGFQEGVATALAGRVPNFPIHLLEHLYQTTTWGRGTVVLPNLAKNKGLAFLVNYPQVKASRAPGGLDTDGEEPEQIKFLPILCWCTSIALTRRPPAQGQPSSTTASLASPTERERVPVITLFSFDDVVPRTMAEFGTKSTDWTDCGCLNIGLSLISLQYFRSGPMSGLERDWSSAAAMLQCTQPPTQLSTWTPLV</sequence>
<evidence type="ECO:0000313" key="2">
    <source>
        <dbReference type="Proteomes" id="UP001172102"/>
    </source>
</evidence>
<dbReference type="Proteomes" id="UP001172102">
    <property type="component" value="Unassembled WGS sequence"/>
</dbReference>
<accession>A0AA40A9I3</accession>
<reference evidence="1" key="1">
    <citation type="submission" date="2023-06" db="EMBL/GenBank/DDBJ databases">
        <title>Genome-scale phylogeny and comparative genomics of the fungal order Sordariales.</title>
        <authorList>
            <consortium name="Lawrence Berkeley National Laboratory"/>
            <person name="Hensen N."/>
            <person name="Bonometti L."/>
            <person name="Westerberg I."/>
            <person name="Brannstrom I.O."/>
            <person name="Guillou S."/>
            <person name="Cros-Aarteil S."/>
            <person name="Calhoun S."/>
            <person name="Haridas S."/>
            <person name="Kuo A."/>
            <person name="Mondo S."/>
            <person name="Pangilinan J."/>
            <person name="Riley R."/>
            <person name="Labutti K."/>
            <person name="Andreopoulos B."/>
            <person name="Lipzen A."/>
            <person name="Chen C."/>
            <person name="Yanf M."/>
            <person name="Daum C."/>
            <person name="Ng V."/>
            <person name="Clum A."/>
            <person name="Steindorff A."/>
            <person name="Ohm R."/>
            <person name="Martin F."/>
            <person name="Silar P."/>
            <person name="Natvig D."/>
            <person name="Lalanne C."/>
            <person name="Gautier V."/>
            <person name="Ament-Velasquez S.L."/>
            <person name="Kruys A."/>
            <person name="Hutchinson M.I."/>
            <person name="Powell A.J."/>
            <person name="Barry K."/>
            <person name="Miller A.N."/>
            <person name="Grigoriev I.V."/>
            <person name="Debuchy R."/>
            <person name="Gladieux P."/>
            <person name="Thoren M.H."/>
            <person name="Johannesson H."/>
        </authorList>
    </citation>
    <scope>NUCLEOTIDE SEQUENCE</scope>
    <source>
        <strain evidence="1">SMH4607-1</strain>
    </source>
</reference>
<comment type="caution">
    <text evidence="1">The sequence shown here is derived from an EMBL/GenBank/DDBJ whole genome shotgun (WGS) entry which is preliminary data.</text>
</comment>
<keyword evidence="2" id="KW-1185">Reference proteome</keyword>
<dbReference type="EMBL" id="JAUKUA010000005">
    <property type="protein sequence ID" value="KAK0711744.1"/>
    <property type="molecule type" value="Genomic_DNA"/>
</dbReference>
<dbReference type="AlphaFoldDB" id="A0AA40A9I3"/>
<proteinExistence type="predicted"/>
<evidence type="ECO:0000313" key="1">
    <source>
        <dbReference type="EMBL" id="KAK0711744.1"/>
    </source>
</evidence>
<name>A0AA40A9I3_9PEZI</name>
<organism evidence="1 2">
    <name type="scientific">Lasiosphaeris hirsuta</name>
    <dbReference type="NCBI Taxonomy" id="260670"/>
    <lineage>
        <taxon>Eukaryota</taxon>
        <taxon>Fungi</taxon>
        <taxon>Dikarya</taxon>
        <taxon>Ascomycota</taxon>
        <taxon>Pezizomycotina</taxon>
        <taxon>Sordariomycetes</taxon>
        <taxon>Sordariomycetidae</taxon>
        <taxon>Sordariales</taxon>
        <taxon>Lasiosphaeriaceae</taxon>
        <taxon>Lasiosphaeris</taxon>
    </lineage>
</organism>